<name>A0A5C8FIT7_9SPIR</name>
<evidence type="ECO:0000313" key="3">
    <source>
        <dbReference type="Proteomes" id="UP000322307"/>
    </source>
</evidence>
<dbReference type="EMBL" id="SAYE01000015">
    <property type="protein sequence ID" value="TXJ49071.1"/>
    <property type="molecule type" value="Genomic_DNA"/>
</dbReference>
<evidence type="ECO:0000313" key="2">
    <source>
        <dbReference type="EMBL" id="TXJ49071.1"/>
    </source>
</evidence>
<dbReference type="PANTHER" id="PTHR43194:SF4">
    <property type="entry name" value="AB HYDROLASE-1 DOMAIN-CONTAINING PROTEIN"/>
    <property type="match status" value="1"/>
</dbReference>
<dbReference type="PROSITE" id="PS51257">
    <property type="entry name" value="PROKAR_LIPOPROTEIN"/>
    <property type="match status" value="1"/>
</dbReference>
<evidence type="ECO:0000259" key="1">
    <source>
        <dbReference type="Pfam" id="PF12697"/>
    </source>
</evidence>
<reference evidence="2 3" key="1">
    <citation type="journal article" date="1992" name="Lakartidningen">
        <title>[Penicillin V and not amoxicillin is the first choice preparation in acute otitis].</title>
        <authorList>
            <person name="Kamme C."/>
            <person name="Lundgren K."/>
            <person name="Prellner K."/>
        </authorList>
    </citation>
    <scope>NUCLEOTIDE SEQUENCE [LARGE SCALE GENOMIC DNA]</scope>
    <source>
        <strain evidence="2 3">PC3939II</strain>
    </source>
</reference>
<dbReference type="PANTHER" id="PTHR43194">
    <property type="entry name" value="HYDROLASE ALPHA/BETA FOLD FAMILY"/>
    <property type="match status" value="1"/>
</dbReference>
<organism evidence="2 3">
    <name type="scientific">Brachyspira aalborgi</name>
    <dbReference type="NCBI Taxonomy" id="29522"/>
    <lineage>
        <taxon>Bacteria</taxon>
        <taxon>Pseudomonadati</taxon>
        <taxon>Spirochaetota</taxon>
        <taxon>Spirochaetia</taxon>
        <taxon>Brachyspirales</taxon>
        <taxon>Brachyspiraceae</taxon>
        <taxon>Brachyspira</taxon>
    </lineage>
</organism>
<dbReference type="Proteomes" id="UP000322307">
    <property type="component" value="Unassembled WGS sequence"/>
</dbReference>
<dbReference type="AlphaFoldDB" id="A0A5C8FIT7"/>
<dbReference type="InterPro" id="IPR029058">
    <property type="entry name" value="AB_hydrolase_fold"/>
</dbReference>
<dbReference type="Pfam" id="PF12697">
    <property type="entry name" value="Abhydrolase_6"/>
    <property type="match status" value="1"/>
</dbReference>
<dbReference type="SUPFAM" id="SSF53474">
    <property type="entry name" value="alpha/beta-Hydrolases"/>
    <property type="match status" value="1"/>
</dbReference>
<protein>
    <submittedName>
        <fullName evidence="2">Alpha/beta hydrolase</fullName>
    </submittedName>
</protein>
<dbReference type="CDD" id="cd12810">
    <property type="entry name" value="Esterase_713_like-3"/>
    <property type="match status" value="1"/>
</dbReference>
<dbReference type="Gene3D" id="3.40.50.1820">
    <property type="entry name" value="alpha/beta hydrolase"/>
    <property type="match status" value="1"/>
</dbReference>
<gene>
    <name evidence="2" type="ORF">EPJ84_08780</name>
</gene>
<dbReference type="GO" id="GO:0016787">
    <property type="term" value="F:hydrolase activity"/>
    <property type="evidence" value="ECO:0007669"/>
    <property type="project" value="UniProtKB-KW"/>
</dbReference>
<dbReference type="InterPro" id="IPR000073">
    <property type="entry name" value="AB_hydrolase_1"/>
</dbReference>
<feature type="domain" description="AB hydrolase-1" evidence="1">
    <location>
        <begin position="89"/>
        <end position="267"/>
    </location>
</feature>
<proteinExistence type="predicted"/>
<accession>A0A5C8FIT7</accession>
<dbReference type="InterPro" id="IPR050228">
    <property type="entry name" value="Carboxylesterase_BioH"/>
</dbReference>
<comment type="caution">
    <text evidence="2">The sequence shown here is derived from an EMBL/GenBank/DDBJ whole genome shotgun (WGS) entry which is preliminary data.</text>
</comment>
<sequence length="364" mass="41328">MLKQKLIFITAIIILVFFIYGCNNQNNNQYEGKIILEEQGSFAFGGTVKKAAGEFNGYDLFPSSNGQTYHSDHGYAFYQIPINSRKYPIVFLHGGGQSAKSFETTPDGREGFQNIFLKKGFSVYLVDQPRRGRAGRSFVSATINPTPDEQYLFNFFRLGFYPDFYEGVQFKNDEETLNQYYRQVTPNTGAFDEEVISDAMSELFNKIGEGILVAHSQGGGPAFYTAVKNDKVKSLVLYKPGGCTFPFPAGELPSVNDITMPAYLPIKEISLDDFNKLARIPIVLYFGDFIPKEHSENPFLEEWRLRIELMKIWQDTLRNHGGDVEIVMLPEAGIYGNTHFPFSDLNNLEVADLLYKYLEDKKLN</sequence>
<keyword evidence="2" id="KW-0378">Hydrolase</keyword>
<dbReference type="RefSeq" id="WP_147718417.1">
    <property type="nucleotide sequence ID" value="NZ_SAYE01000015.1"/>
</dbReference>